<evidence type="ECO:0000313" key="2">
    <source>
        <dbReference type="Proteomes" id="UP000189701"/>
    </source>
</evidence>
<accession>A0A1U7YDX9</accession>
<dbReference type="Gene3D" id="3.30.70.270">
    <property type="match status" value="1"/>
</dbReference>
<protein>
    <submittedName>
        <fullName evidence="3">Uncharacterized protein LOC104246109</fullName>
    </submittedName>
</protein>
<organism evidence="2 3">
    <name type="scientific">Nicotiana sylvestris</name>
    <name type="common">Wood tobacco</name>
    <name type="synonym">South American tobacco</name>
    <dbReference type="NCBI Taxonomy" id="4096"/>
    <lineage>
        <taxon>Eukaryota</taxon>
        <taxon>Viridiplantae</taxon>
        <taxon>Streptophyta</taxon>
        <taxon>Embryophyta</taxon>
        <taxon>Tracheophyta</taxon>
        <taxon>Spermatophyta</taxon>
        <taxon>Magnoliopsida</taxon>
        <taxon>eudicotyledons</taxon>
        <taxon>Gunneridae</taxon>
        <taxon>Pentapetalae</taxon>
        <taxon>asterids</taxon>
        <taxon>lamiids</taxon>
        <taxon>Solanales</taxon>
        <taxon>Solanaceae</taxon>
        <taxon>Nicotianoideae</taxon>
        <taxon>Nicotianeae</taxon>
        <taxon>Nicotiana</taxon>
    </lineage>
</organism>
<sequence length="257" mass="29552">MHFRVSSGKFLGFMVLNRGIEINTDKIKAIEDIAIVDSVKNVQRLTWLIAALGRFISRSSDRSHKFFSLLEKRSDFAWTPECQHALEELKRYPSPPLLYTPKADEKLYLYLAVSNIAPPTGNTIRQTIKTSKLTNNEAKYETIITGLKLAKSLEDEVIEAKCDSQLKVNKVNKTFEVREDRVQRYLDKLQVTLHWFKEWTLQHVPREQNGEAEALANLGSSIEDDEISSDCCTTFKIGGRRRPRRNKLHETNLGLEE</sequence>
<dbReference type="eggNOG" id="KOG0017">
    <property type="taxonomic scope" value="Eukaryota"/>
</dbReference>
<reference evidence="2" key="1">
    <citation type="journal article" date="2013" name="Genome Biol.">
        <title>Reference genomes and transcriptomes of Nicotiana sylvestris and Nicotiana tomentosiformis.</title>
        <authorList>
            <person name="Sierro N."/>
            <person name="Battey J.N."/>
            <person name="Ouadi S."/>
            <person name="Bovet L."/>
            <person name="Goepfert S."/>
            <person name="Bakaher N."/>
            <person name="Peitsch M.C."/>
            <person name="Ivanov N.V."/>
        </authorList>
    </citation>
    <scope>NUCLEOTIDE SEQUENCE [LARGE SCALE GENOMIC DNA]</scope>
</reference>
<dbReference type="InterPro" id="IPR002156">
    <property type="entry name" value="RNaseH_domain"/>
</dbReference>
<dbReference type="InterPro" id="IPR043502">
    <property type="entry name" value="DNA/RNA_pol_sf"/>
</dbReference>
<evidence type="ECO:0000313" key="3">
    <source>
        <dbReference type="RefSeq" id="XP_009800156.1"/>
    </source>
</evidence>
<dbReference type="InterPro" id="IPR043128">
    <property type="entry name" value="Rev_trsase/Diguanyl_cyclase"/>
</dbReference>
<dbReference type="InterPro" id="IPR036397">
    <property type="entry name" value="RNaseH_sf"/>
</dbReference>
<dbReference type="Pfam" id="PF13456">
    <property type="entry name" value="RVT_3"/>
    <property type="match status" value="1"/>
</dbReference>
<dbReference type="GO" id="GO:0004523">
    <property type="term" value="F:RNA-DNA hybrid ribonuclease activity"/>
    <property type="evidence" value="ECO:0007669"/>
    <property type="project" value="InterPro"/>
</dbReference>
<dbReference type="GO" id="GO:0003676">
    <property type="term" value="F:nucleic acid binding"/>
    <property type="evidence" value="ECO:0007669"/>
    <property type="project" value="InterPro"/>
</dbReference>
<name>A0A1U7YDX9_NICSY</name>
<dbReference type="AlphaFoldDB" id="A0A1U7YDX9"/>
<proteinExistence type="predicted"/>
<evidence type="ECO:0000259" key="1">
    <source>
        <dbReference type="Pfam" id="PF13456"/>
    </source>
</evidence>
<dbReference type="Gene3D" id="3.30.420.10">
    <property type="entry name" value="Ribonuclease H-like superfamily/Ribonuclease H"/>
    <property type="match status" value="1"/>
</dbReference>
<feature type="domain" description="RNase H type-1" evidence="1">
    <location>
        <begin position="129"/>
        <end position="218"/>
    </location>
</feature>
<dbReference type="PANTHER" id="PTHR48475">
    <property type="entry name" value="RIBONUCLEASE H"/>
    <property type="match status" value="1"/>
</dbReference>
<gene>
    <name evidence="3" type="primary">LOC104246109</name>
</gene>
<keyword evidence="2" id="KW-1185">Reference proteome</keyword>
<dbReference type="CDD" id="cd09279">
    <property type="entry name" value="RNase_HI_like"/>
    <property type="match status" value="1"/>
</dbReference>
<reference evidence="3" key="2">
    <citation type="submission" date="2025-08" db="UniProtKB">
        <authorList>
            <consortium name="RefSeq"/>
        </authorList>
    </citation>
    <scope>IDENTIFICATION</scope>
    <source>
        <tissue evidence="3">Leaf</tissue>
    </source>
</reference>
<dbReference type="SUPFAM" id="SSF56672">
    <property type="entry name" value="DNA/RNA polymerases"/>
    <property type="match status" value="1"/>
</dbReference>
<dbReference type="PANTHER" id="PTHR48475:SF1">
    <property type="entry name" value="RNASE H TYPE-1 DOMAIN-CONTAINING PROTEIN"/>
    <property type="match status" value="1"/>
</dbReference>
<dbReference type="RefSeq" id="XP_009800156.1">
    <property type="nucleotide sequence ID" value="XM_009801854.1"/>
</dbReference>
<dbReference type="Proteomes" id="UP000189701">
    <property type="component" value="Unplaced"/>
</dbReference>
<dbReference type="STRING" id="4096.A0A1U7YDX9"/>